<sequence>MKLKYWLKPGLQIKRWIIFGFVGVLLFAFSLSYFYMAMDMEVSTGLQFFIGLLGIFCIYLALYYGMQSLFKDIHSMGGNLDKQGLNKKIYDKKILARGPKIVVIGGGTGLSILLRGLKQFTNNITAVVTVADDGGGSGKIREDLGMLPPGDIRNCIIALAEMEPTMENLLQYRFEEGTLKGQSFGNLLIASMNGISGSFEEAIKKISEVLAVTGKVYPVTLEDVTLYATLENGTVVKGESNIPIKALEQESPIDRVFIKPKDAEGLKEAIEAIESADAIVLGPGSLFTSILPNLLVKNITEALRKTSNKKIYISNMMTQPGETDGYAIRHHLEAIWKHCPKIEVDYVIANNGEVAEDASYKYKQEGASLVKITAEDRESLKNNRVKLVEENLVEIKKDYVRHDAVKLSKIIVEMACEGKKQGFLKYYKK</sequence>
<organism evidence="4 5">
    <name type="scientific">Natronincola peptidivorans</name>
    <dbReference type="NCBI Taxonomy" id="426128"/>
    <lineage>
        <taxon>Bacteria</taxon>
        <taxon>Bacillati</taxon>
        <taxon>Bacillota</taxon>
        <taxon>Clostridia</taxon>
        <taxon>Peptostreptococcales</taxon>
        <taxon>Natronincolaceae</taxon>
        <taxon>Natronincola</taxon>
    </lineage>
</organism>
<dbReference type="Pfam" id="PF01933">
    <property type="entry name" value="CofD"/>
    <property type="match status" value="1"/>
</dbReference>
<dbReference type="CDD" id="cd07187">
    <property type="entry name" value="YvcK_like"/>
    <property type="match status" value="1"/>
</dbReference>
<evidence type="ECO:0000313" key="4">
    <source>
        <dbReference type="EMBL" id="SET47292.1"/>
    </source>
</evidence>
<reference evidence="4 5" key="1">
    <citation type="submission" date="2016-10" db="EMBL/GenBank/DDBJ databases">
        <authorList>
            <person name="de Groot N.N."/>
        </authorList>
    </citation>
    <scope>NUCLEOTIDE SEQUENCE [LARGE SCALE GENOMIC DNA]</scope>
    <source>
        <strain evidence="4 5">DSM 18979</strain>
    </source>
</reference>
<dbReference type="InterPro" id="IPR010119">
    <property type="entry name" value="Gluconeogen_factor"/>
</dbReference>
<dbReference type="AlphaFoldDB" id="A0A1I0EPC0"/>
<gene>
    <name evidence="4" type="ORF">SAMN05660297_02519</name>
</gene>
<dbReference type="InterPro" id="IPR038136">
    <property type="entry name" value="CofD-like_dom_sf"/>
</dbReference>
<evidence type="ECO:0000256" key="2">
    <source>
        <dbReference type="HAMAP-Rule" id="MF_00973"/>
    </source>
</evidence>
<keyword evidence="5" id="KW-1185">Reference proteome</keyword>
<keyword evidence="3" id="KW-1133">Transmembrane helix</keyword>
<dbReference type="Gene3D" id="3.40.50.10680">
    <property type="entry name" value="CofD-like domains"/>
    <property type="match status" value="1"/>
</dbReference>
<dbReference type="RefSeq" id="WP_090444583.1">
    <property type="nucleotide sequence ID" value="NZ_FOHU01000011.1"/>
</dbReference>
<comment type="function">
    <text evidence="2">Required for morphogenesis under gluconeogenic growth conditions.</text>
</comment>
<comment type="similarity">
    <text evidence="2">Belongs to the gluconeogenesis factor family.</text>
</comment>
<keyword evidence="1 2" id="KW-0963">Cytoplasm</keyword>
<accession>A0A1I0EPC0</accession>
<protein>
    <recommendedName>
        <fullName evidence="2">Putative gluconeogenesis factor</fullName>
    </recommendedName>
</protein>
<dbReference type="GO" id="GO:0008360">
    <property type="term" value="P:regulation of cell shape"/>
    <property type="evidence" value="ECO:0007669"/>
    <property type="project" value="UniProtKB-UniRule"/>
</dbReference>
<dbReference type="STRING" id="426128.SAMN05660297_02519"/>
<feature type="transmembrane region" description="Helical" evidence="3">
    <location>
        <begin position="16"/>
        <end position="36"/>
    </location>
</feature>
<dbReference type="OrthoDB" id="9783842at2"/>
<dbReference type="PANTHER" id="PTHR30135">
    <property type="entry name" value="UNCHARACTERIZED PROTEIN YVCK-RELATED"/>
    <property type="match status" value="1"/>
</dbReference>
<dbReference type="GO" id="GO:0005737">
    <property type="term" value="C:cytoplasm"/>
    <property type="evidence" value="ECO:0007669"/>
    <property type="project" value="UniProtKB-SubCell"/>
</dbReference>
<dbReference type="EMBL" id="FOHU01000011">
    <property type="protein sequence ID" value="SET47292.1"/>
    <property type="molecule type" value="Genomic_DNA"/>
</dbReference>
<comment type="subcellular location">
    <subcellularLocation>
        <location evidence="2">Cytoplasm</location>
    </subcellularLocation>
</comment>
<proteinExistence type="inferred from homology"/>
<dbReference type="PANTHER" id="PTHR30135:SF3">
    <property type="entry name" value="GLUCONEOGENESIS FACTOR-RELATED"/>
    <property type="match status" value="1"/>
</dbReference>
<evidence type="ECO:0000256" key="1">
    <source>
        <dbReference type="ARBA" id="ARBA00022490"/>
    </source>
</evidence>
<dbReference type="GO" id="GO:0043743">
    <property type="term" value="F:LPPG:FO 2-phospho-L-lactate transferase activity"/>
    <property type="evidence" value="ECO:0007669"/>
    <property type="project" value="InterPro"/>
</dbReference>
<keyword evidence="3" id="KW-0472">Membrane</keyword>
<dbReference type="NCBIfam" id="TIGR01826">
    <property type="entry name" value="CofD_related"/>
    <property type="match status" value="1"/>
</dbReference>
<dbReference type="HAMAP" id="MF_00973">
    <property type="entry name" value="Gluconeogen_factor"/>
    <property type="match status" value="1"/>
</dbReference>
<evidence type="ECO:0000313" key="5">
    <source>
        <dbReference type="Proteomes" id="UP000199568"/>
    </source>
</evidence>
<dbReference type="Proteomes" id="UP000199568">
    <property type="component" value="Unassembled WGS sequence"/>
</dbReference>
<dbReference type="SUPFAM" id="SSF142338">
    <property type="entry name" value="CofD-like"/>
    <property type="match status" value="1"/>
</dbReference>
<name>A0A1I0EPC0_9FIRM</name>
<feature type="transmembrane region" description="Helical" evidence="3">
    <location>
        <begin position="48"/>
        <end position="66"/>
    </location>
</feature>
<keyword evidence="3" id="KW-0812">Transmembrane</keyword>
<evidence type="ECO:0000256" key="3">
    <source>
        <dbReference type="SAM" id="Phobius"/>
    </source>
</evidence>
<dbReference type="InterPro" id="IPR002882">
    <property type="entry name" value="CofD"/>
</dbReference>